<accession>A0A2S7L274</accession>
<dbReference type="OrthoDB" id="1203153at2"/>
<gene>
    <name evidence="1" type="ORF">BST83_01165</name>
</gene>
<dbReference type="Proteomes" id="UP000239522">
    <property type="component" value="Unassembled WGS sequence"/>
</dbReference>
<dbReference type="AlphaFoldDB" id="A0A2S7L274"/>
<evidence type="ECO:0000313" key="2">
    <source>
        <dbReference type="Proteomes" id="UP000239522"/>
    </source>
</evidence>
<comment type="caution">
    <text evidence="1">The sequence shown here is derived from an EMBL/GenBank/DDBJ whole genome shotgun (WGS) entry which is preliminary data.</text>
</comment>
<proteinExistence type="predicted"/>
<evidence type="ECO:0000313" key="1">
    <source>
        <dbReference type="EMBL" id="PQB08990.1"/>
    </source>
</evidence>
<protein>
    <submittedName>
        <fullName evidence="1">Uncharacterized protein</fullName>
    </submittedName>
</protein>
<dbReference type="EMBL" id="MQUA01000004">
    <property type="protein sequence ID" value="PQB08990.1"/>
    <property type="molecule type" value="Genomic_DNA"/>
</dbReference>
<dbReference type="RefSeq" id="WP_104808206.1">
    <property type="nucleotide sequence ID" value="NZ_MQUA01000004.1"/>
</dbReference>
<reference evidence="1 2" key="1">
    <citation type="submission" date="2016-11" db="EMBL/GenBank/DDBJ databases">
        <title>Trade-off between light-utilization and light-protection in marine flavobacteria.</title>
        <authorList>
            <person name="Kumagai Y."/>
        </authorList>
    </citation>
    <scope>NUCLEOTIDE SEQUENCE [LARGE SCALE GENOMIC DNA]</scope>
    <source>
        <strain evidence="1 2">ATCC 700397</strain>
    </source>
</reference>
<sequence>MEEEKLRISRYFRKVMKIAAKEVLAKKMVTKEDLYHLFEANSNIEEISTSPLYIKYKFTKKNLPKVAMKCEFISLKLPLKYCLIGSFRILKTKKNNKKLSAKKFYFEECNTD</sequence>
<name>A0A2S7L274_9FLAO</name>
<keyword evidence="2" id="KW-1185">Reference proteome</keyword>
<organism evidence="1 2">
    <name type="scientific">Polaribacter filamentus</name>
    <dbReference type="NCBI Taxonomy" id="53483"/>
    <lineage>
        <taxon>Bacteria</taxon>
        <taxon>Pseudomonadati</taxon>
        <taxon>Bacteroidota</taxon>
        <taxon>Flavobacteriia</taxon>
        <taxon>Flavobacteriales</taxon>
        <taxon>Flavobacteriaceae</taxon>
    </lineage>
</organism>